<evidence type="ECO:0000256" key="2">
    <source>
        <dbReference type="ARBA" id="ARBA00008892"/>
    </source>
</evidence>
<evidence type="ECO:0000256" key="11">
    <source>
        <dbReference type="ARBA" id="ARBA00023136"/>
    </source>
</evidence>
<geneLocation type="mitochondrion" evidence="14"/>
<evidence type="ECO:0000256" key="1">
    <source>
        <dbReference type="ARBA" id="ARBA00004304"/>
    </source>
</evidence>
<keyword evidence="4 13" id="KW-0138">CF(0)</keyword>
<evidence type="ECO:0000256" key="3">
    <source>
        <dbReference type="ARBA" id="ARBA00022448"/>
    </source>
</evidence>
<dbReference type="PANTHER" id="PTHR13722">
    <property type="entry name" value="ATP SYNTHASE PROTEIN 8"/>
    <property type="match status" value="1"/>
</dbReference>
<keyword evidence="11" id="KW-0472">Membrane</keyword>
<evidence type="ECO:0000256" key="13">
    <source>
        <dbReference type="RuleBase" id="RU003661"/>
    </source>
</evidence>
<dbReference type="GO" id="GO:0045259">
    <property type="term" value="C:proton-transporting ATP synthase complex"/>
    <property type="evidence" value="ECO:0007669"/>
    <property type="project" value="UniProtKB-KW"/>
</dbReference>
<evidence type="ECO:0000256" key="4">
    <source>
        <dbReference type="ARBA" id="ARBA00022547"/>
    </source>
</evidence>
<keyword evidence="9 13" id="KW-0406">Ion transport</keyword>
<keyword evidence="3 13" id="KW-0813">Transport</keyword>
<evidence type="ECO:0000256" key="12">
    <source>
        <dbReference type="ARBA" id="ARBA00023310"/>
    </source>
</evidence>
<evidence type="ECO:0000256" key="8">
    <source>
        <dbReference type="ARBA" id="ARBA00022990"/>
    </source>
</evidence>
<evidence type="ECO:0000313" key="14">
    <source>
        <dbReference type="EMBL" id="AXX76333.1"/>
    </source>
</evidence>
<protein>
    <recommendedName>
        <fullName evidence="13">ATP synthase complex subunit 8</fullName>
    </recommendedName>
</protein>
<dbReference type="GO" id="GO:0015986">
    <property type="term" value="P:proton motive force-driven ATP synthesis"/>
    <property type="evidence" value="ECO:0007669"/>
    <property type="project" value="InterPro"/>
</dbReference>
<proteinExistence type="inferred from homology"/>
<dbReference type="InterPro" id="IPR001421">
    <property type="entry name" value="ATP8_metazoa"/>
</dbReference>
<reference evidence="14" key="1">
    <citation type="submission" date="2017-08" db="EMBL/GenBank/DDBJ databases">
        <title>The complete mitochondrial genome of Oligoryzomys stramineus and mitochondrial phylogenomics of Cricetidae.</title>
        <authorList>
            <person name="Cruz M.O.R."/>
            <person name="Furtado C."/>
            <person name="Weksler M."/>
            <person name="Prosdocimi F."/>
        </authorList>
    </citation>
    <scope>NUCLEOTIDE SEQUENCE</scope>
</reference>
<evidence type="ECO:0000256" key="10">
    <source>
        <dbReference type="ARBA" id="ARBA00023128"/>
    </source>
</evidence>
<evidence type="ECO:0000256" key="6">
    <source>
        <dbReference type="ARBA" id="ARBA00022781"/>
    </source>
</evidence>
<dbReference type="GO" id="GO:0031966">
    <property type="term" value="C:mitochondrial membrane"/>
    <property type="evidence" value="ECO:0007669"/>
    <property type="project" value="UniProtKB-SubCell"/>
</dbReference>
<keyword evidence="5 13" id="KW-0812">Transmembrane</keyword>
<keyword evidence="12" id="KW-0066">ATP synthesis</keyword>
<accession>A0A385GNT9</accession>
<sequence length="67" mass="7810">MPQLDTSTWFTIMMSSSITLFTLMQLKVSSQNFHLDPMNKTMHVTAPKTPWDLKWTKIYSPHSLPLQ</sequence>
<dbReference type="AlphaFoldDB" id="A0A385GNT9"/>
<comment type="similarity">
    <text evidence="2 13">Belongs to the ATPase protein 8 family.</text>
</comment>
<dbReference type="CTD" id="4509"/>
<organism evidence="14">
    <name type="scientific">Oligoryzomys stramineus</name>
    <dbReference type="NCBI Taxonomy" id="218826"/>
    <lineage>
        <taxon>Eukaryota</taxon>
        <taxon>Metazoa</taxon>
        <taxon>Chordata</taxon>
        <taxon>Craniata</taxon>
        <taxon>Vertebrata</taxon>
        <taxon>Euteleostomi</taxon>
        <taxon>Mammalia</taxon>
        <taxon>Eutheria</taxon>
        <taxon>Euarchontoglires</taxon>
        <taxon>Glires</taxon>
        <taxon>Rodentia</taxon>
        <taxon>Myomorpha</taxon>
        <taxon>Muroidea</taxon>
        <taxon>Cricetidae</taxon>
        <taxon>Sigmodontinae</taxon>
        <taxon>Oligoryzomys</taxon>
    </lineage>
</organism>
<evidence type="ECO:0000256" key="9">
    <source>
        <dbReference type="ARBA" id="ARBA00023065"/>
    </source>
</evidence>
<evidence type="ECO:0000256" key="5">
    <source>
        <dbReference type="ARBA" id="ARBA00022692"/>
    </source>
</evidence>
<dbReference type="PANTHER" id="PTHR13722:SF0">
    <property type="entry name" value="ATP SYNTHASE PROTEIN 8"/>
    <property type="match status" value="1"/>
</dbReference>
<keyword evidence="10 13" id="KW-0496">Mitochondrion</keyword>
<gene>
    <name evidence="14" type="primary">ATP8</name>
</gene>
<dbReference type="RefSeq" id="YP_009529242.1">
    <property type="nucleotide sequence ID" value="NC_039723.1"/>
</dbReference>
<dbReference type="Pfam" id="PF00895">
    <property type="entry name" value="ATP-synt_8"/>
    <property type="match status" value="1"/>
</dbReference>
<dbReference type="GO" id="GO:0015078">
    <property type="term" value="F:proton transmembrane transporter activity"/>
    <property type="evidence" value="ECO:0007669"/>
    <property type="project" value="InterPro"/>
</dbReference>
<name>A0A385GNT9_9RODE</name>
<keyword evidence="7" id="KW-1133">Transmembrane helix</keyword>
<dbReference type="InterPro" id="IPR039017">
    <property type="entry name" value="ATP8_mammal"/>
</dbReference>
<keyword evidence="8" id="KW-0007">Acetylation</keyword>
<comment type="subcellular location">
    <subcellularLocation>
        <location evidence="1 13">Mitochondrion membrane</location>
        <topology evidence="1 13">Single-pass membrane protein</topology>
    </subcellularLocation>
</comment>
<dbReference type="GeneID" id="38329241"/>
<evidence type="ECO:0000256" key="7">
    <source>
        <dbReference type="ARBA" id="ARBA00022989"/>
    </source>
</evidence>
<keyword evidence="6 13" id="KW-0375">Hydrogen ion transport</keyword>
<dbReference type="EMBL" id="MF696155">
    <property type="protein sequence ID" value="AXX76333.1"/>
    <property type="molecule type" value="Genomic_DNA"/>
</dbReference>